<keyword evidence="2" id="KW-1133">Transmembrane helix</keyword>
<keyword evidence="2" id="KW-0472">Membrane</keyword>
<dbReference type="AlphaFoldDB" id="A0AAE1W959"/>
<keyword evidence="1" id="KW-0175">Coiled coil</keyword>
<gene>
    <name evidence="3" type="ORF">Sango_2243200</name>
</gene>
<feature type="transmembrane region" description="Helical" evidence="2">
    <location>
        <begin position="32"/>
        <end position="51"/>
    </location>
</feature>
<evidence type="ECO:0008006" key="5">
    <source>
        <dbReference type="Google" id="ProtNLM"/>
    </source>
</evidence>
<dbReference type="EMBL" id="JACGWL010000013">
    <property type="protein sequence ID" value="KAK4389062.1"/>
    <property type="molecule type" value="Genomic_DNA"/>
</dbReference>
<evidence type="ECO:0000256" key="1">
    <source>
        <dbReference type="SAM" id="Coils"/>
    </source>
</evidence>
<evidence type="ECO:0000313" key="4">
    <source>
        <dbReference type="Proteomes" id="UP001289374"/>
    </source>
</evidence>
<organism evidence="3 4">
    <name type="scientific">Sesamum angolense</name>
    <dbReference type="NCBI Taxonomy" id="2727404"/>
    <lineage>
        <taxon>Eukaryota</taxon>
        <taxon>Viridiplantae</taxon>
        <taxon>Streptophyta</taxon>
        <taxon>Embryophyta</taxon>
        <taxon>Tracheophyta</taxon>
        <taxon>Spermatophyta</taxon>
        <taxon>Magnoliopsida</taxon>
        <taxon>eudicotyledons</taxon>
        <taxon>Gunneridae</taxon>
        <taxon>Pentapetalae</taxon>
        <taxon>asterids</taxon>
        <taxon>lamiids</taxon>
        <taxon>Lamiales</taxon>
        <taxon>Pedaliaceae</taxon>
        <taxon>Sesamum</taxon>
    </lineage>
</organism>
<accession>A0AAE1W959</accession>
<dbReference type="PANTHER" id="PTHR33287:SF2">
    <property type="entry name" value="TRANSMEMBRANE PROTEIN"/>
    <property type="match status" value="1"/>
</dbReference>
<evidence type="ECO:0000256" key="2">
    <source>
        <dbReference type="SAM" id="Phobius"/>
    </source>
</evidence>
<sequence>MGSRDADDENTIRQLIKERQKLEDKIINSEALVFQVASYFFVFQGMILTAVMGSKYLHCKTVWYAFLLNLIGSSLTLSALWVVTQKYEGELNDFDSVKTPYTSENGH</sequence>
<keyword evidence="2" id="KW-0812">Transmembrane</keyword>
<dbReference type="PANTHER" id="PTHR33287">
    <property type="entry name" value="OS03G0453550 PROTEIN"/>
    <property type="match status" value="1"/>
</dbReference>
<dbReference type="Proteomes" id="UP001289374">
    <property type="component" value="Unassembled WGS sequence"/>
</dbReference>
<keyword evidence="4" id="KW-1185">Reference proteome</keyword>
<feature type="coiled-coil region" evidence="1">
    <location>
        <begin position="5"/>
        <end position="32"/>
    </location>
</feature>
<evidence type="ECO:0000313" key="3">
    <source>
        <dbReference type="EMBL" id="KAK4389062.1"/>
    </source>
</evidence>
<name>A0AAE1W959_9LAMI</name>
<feature type="transmembrane region" description="Helical" evidence="2">
    <location>
        <begin position="63"/>
        <end position="83"/>
    </location>
</feature>
<protein>
    <recommendedName>
        <fullName evidence="5">Transmembrane protein</fullName>
    </recommendedName>
</protein>
<proteinExistence type="predicted"/>
<reference evidence="3" key="1">
    <citation type="submission" date="2020-06" db="EMBL/GenBank/DDBJ databases">
        <authorList>
            <person name="Li T."/>
            <person name="Hu X."/>
            <person name="Zhang T."/>
            <person name="Song X."/>
            <person name="Zhang H."/>
            <person name="Dai N."/>
            <person name="Sheng W."/>
            <person name="Hou X."/>
            <person name="Wei L."/>
        </authorList>
    </citation>
    <scope>NUCLEOTIDE SEQUENCE</scope>
    <source>
        <strain evidence="3">K16</strain>
        <tissue evidence="3">Leaf</tissue>
    </source>
</reference>
<comment type="caution">
    <text evidence="3">The sequence shown here is derived from an EMBL/GenBank/DDBJ whole genome shotgun (WGS) entry which is preliminary data.</text>
</comment>
<reference evidence="3" key="2">
    <citation type="journal article" date="2024" name="Plant">
        <title>Genomic evolution and insights into agronomic trait innovations of Sesamum species.</title>
        <authorList>
            <person name="Miao H."/>
            <person name="Wang L."/>
            <person name="Qu L."/>
            <person name="Liu H."/>
            <person name="Sun Y."/>
            <person name="Le M."/>
            <person name="Wang Q."/>
            <person name="Wei S."/>
            <person name="Zheng Y."/>
            <person name="Lin W."/>
            <person name="Duan Y."/>
            <person name="Cao H."/>
            <person name="Xiong S."/>
            <person name="Wang X."/>
            <person name="Wei L."/>
            <person name="Li C."/>
            <person name="Ma Q."/>
            <person name="Ju M."/>
            <person name="Zhao R."/>
            <person name="Li G."/>
            <person name="Mu C."/>
            <person name="Tian Q."/>
            <person name="Mei H."/>
            <person name="Zhang T."/>
            <person name="Gao T."/>
            <person name="Zhang H."/>
        </authorList>
    </citation>
    <scope>NUCLEOTIDE SEQUENCE</scope>
    <source>
        <strain evidence="3">K16</strain>
    </source>
</reference>